<dbReference type="RefSeq" id="WP_205143561.1">
    <property type="nucleotide sequence ID" value="NZ_JAFBDN010000007.1"/>
</dbReference>
<organism evidence="1 2">
    <name type="scientific">Periweissella beninensis</name>
    <dbReference type="NCBI Taxonomy" id="504936"/>
    <lineage>
        <taxon>Bacteria</taxon>
        <taxon>Bacillati</taxon>
        <taxon>Bacillota</taxon>
        <taxon>Bacilli</taxon>
        <taxon>Lactobacillales</taxon>
        <taxon>Lactobacillaceae</taxon>
        <taxon>Periweissella</taxon>
    </lineage>
</organism>
<evidence type="ECO:0000313" key="1">
    <source>
        <dbReference type="EMBL" id="MCM2437481.1"/>
    </source>
</evidence>
<comment type="caution">
    <text evidence="1">The sequence shown here is derived from an EMBL/GenBank/DDBJ whole genome shotgun (WGS) entry which is preliminary data.</text>
</comment>
<sequence length="312" mass="34684">MDLQEFSQKFGIDTTTSFQYNNENFNLLFSRYENGNWCLNLISDQNPIGEINADIVPANELTVATKALLADDFIVISSQQQAYLKLLSNANVIINHPFFMEKVENYSKGRLVTKDAYQLHPDFITYIKKQVKVNLKGARNLATVGFIINKPSDGFDRIIFDRDRQLRDNPELALNNGGIADNAKSGRPEIAPALKVQATNVLEDLAYVDSEGNPIEVGLRVKKYAVDGAFYLELNDKTTQTQLVIISNHGTVKQLSKQVKVNLGSGDVFKFGTQISKEWLLTSGLFESVDETNAVANLSVVGQAVLQMKVGE</sequence>
<gene>
    <name evidence="1" type="ORF">KAK10_06120</name>
</gene>
<protein>
    <submittedName>
        <fullName evidence="1">Uncharacterized protein</fullName>
    </submittedName>
</protein>
<dbReference type="EMBL" id="JAGMVS010000064">
    <property type="protein sequence ID" value="MCM2437481.1"/>
    <property type="molecule type" value="Genomic_DNA"/>
</dbReference>
<accession>A0ABT0VI16</accession>
<dbReference type="Proteomes" id="UP001057481">
    <property type="component" value="Unassembled WGS sequence"/>
</dbReference>
<reference evidence="1" key="1">
    <citation type="submission" date="2021-04" db="EMBL/GenBank/DDBJ databases">
        <title>Taxonomic assessment of Weissella genus.</title>
        <authorList>
            <person name="Fanelli F."/>
            <person name="Chieffi D."/>
            <person name="Dell'Aquila A."/>
            <person name="Gyu-Sung C."/>
            <person name="Franz C.M.A.P."/>
            <person name="Fusco V."/>
        </authorList>
    </citation>
    <scope>NUCLEOTIDE SEQUENCE</scope>
    <source>
        <strain evidence="1">LMG 25373</strain>
    </source>
</reference>
<evidence type="ECO:0000313" key="2">
    <source>
        <dbReference type="Proteomes" id="UP001057481"/>
    </source>
</evidence>
<keyword evidence="2" id="KW-1185">Reference proteome</keyword>
<proteinExistence type="predicted"/>
<name>A0ABT0VI16_9LACO</name>